<dbReference type="GO" id="GO:0005739">
    <property type="term" value="C:mitochondrion"/>
    <property type="evidence" value="ECO:0007669"/>
    <property type="project" value="TreeGrafter"/>
</dbReference>
<name>A0A4U5N336_STECR</name>
<dbReference type="GO" id="GO:0005829">
    <property type="term" value="C:cytosol"/>
    <property type="evidence" value="ECO:0007669"/>
    <property type="project" value="TreeGrafter"/>
</dbReference>
<proteinExistence type="inferred from homology"/>
<dbReference type="Proteomes" id="UP000298663">
    <property type="component" value="Unassembled WGS sequence"/>
</dbReference>
<evidence type="ECO:0000313" key="3">
    <source>
        <dbReference type="Proteomes" id="UP000298663"/>
    </source>
</evidence>
<dbReference type="NCBIfam" id="TIGR00004">
    <property type="entry name" value="Rid family detoxifying hydrolase"/>
    <property type="match status" value="1"/>
</dbReference>
<dbReference type="FunFam" id="3.30.1330.40:FF:000001">
    <property type="entry name" value="L-PSP family endoribonuclease"/>
    <property type="match status" value="1"/>
</dbReference>
<comment type="caution">
    <text evidence="2">The sequence shown here is derived from an EMBL/GenBank/DDBJ whole genome shotgun (WGS) entry which is preliminary data.</text>
</comment>
<dbReference type="InterPro" id="IPR006175">
    <property type="entry name" value="YjgF/YER057c/UK114"/>
</dbReference>
<dbReference type="PANTHER" id="PTHR11803:SF39">
    <property type="entry name" value="2-IMINOBUTANOATE_2-IMINOPROPANOATE DEAMINASE"/>
    <property type="match status" value="1"/>
</dbReference>
<dbReference type="Pfam" id="PF01042">
    <property type="entry name" value="Ribonuc_L-PSP"/>
    <property type="match status" value="1"/>
</dbReference>
<dbReference type="STRING" id="34508.A0A4U5N336"/>
<dbReference type="PANTHER" id="PTHR11803">
    <property type="entry name" value="2-IMINOBUTANOATE/2-IMINOPROPANOATE DEAMINASE RIDA"/>
    <property type="match status" value="1"/>
</dbReference>
<reference evidence="2 3" key="2">
    <citation type="journal article" date="2019" name="G3 (Bethesda)">
        <title>Hybrid Assembly of the Genome of the Entomopathogenic Nematode Steinernema carpocapsae Identifies the X-Chromosome.</title>
        <authorList>
            <person name="Serra L."/>
            <person name="Macchietto M."/>
            <person name="Macias-Munoz A."/>
            <person name="McGill C.J."/>
            <person name="Rodriguez I.M."/>
            <person name="Rodriguez B."/>
            <person name="Murad R."/>
            <person name="Mortazavi A."/>
        </authorList>
    </citation>
    <scope>NUCLEOTIDE SEQUENCE [LARGE SCALE GENOMIC DNA]</scope>
    <source>
        <strain evidence="2 3">ALL</strain>
    </source>
</reference>
<evidence type="ECO:0000313" key="2">
    <source>
        <dbReference type="EMBL" id="TKR76847.1"/>
    </source>
</evidence>
<evidence type="ECO:0000256" key="1">
    <source>
        <dbReference type="ARBA" id="ARBA00010552"/>
    </source>
</evidence>
<dbReference type="InterPro" id="IPR035959">
    <property type="entry name" value="RutC-like_sf"/>
</dbReference>
<accession>A0A4U5N336</accession>
<sequence>MFSDRSPVFSAESPDTGLPFSQAMKVGNFVFLSGVIGNCPNTGKVVSGGVEAEAHQALKNMGTVLSAAGIGYEHVVDCTVLLVDIADFAKVNAIYAQYFKKPYPARACFAVAALPMGARFEIKAVAATVSYAKI</sequence>
<organism evidence="2 3">
    <name type="scientific">Steinernema carpocapsae</name>
    <name type="common">Entomopathogenic nematode</name>
    <dbReference type="NCBI Taxonomy" id="34508"/>
    <lineage>
        <taxon>Eukaryota</taxon>
        <taxon>Metazoa</taxon>
        <taxon>Ecdysozoa</taxon>
        <taxon>Nematoda</taxon>
        <taxon>Chromadorea</taxon>
        <taxon>Rhabditida</taxon>
        <taxon>Tylenchina</taxon>
        <taxon>Panagrolaimomorpha</taxon>
        <taxon>Strongyloidoidea</taxon>
        <taxon>Steinernematidae</taxon>
        <taxon>Steinernema</taxon>
    </lineage>
</organism>
<reference evidence="2 3" key="1">
    <citation type="journal article" date="2015" name="Genome Biol.">
        <title>Comparative genomics of Steinernema reveals deeply conserved gene regulatory networks.</title>
        <authorList>
            <person name="Dillman A.R."/>
            <person name="Macchietto M."/>
            <person name="Porter C.F."/>
            <person name="Rogers A."/>
            <person name="Williams B."/>
            <person name="Antoshechkin I."/>
            <person name="Lee M.M."/>
            <person name="Goodwin Z."/>
            <person name="Lu X."/>
            <person name="Lewis E.E."/>
            <person name="Goodrich-Blair H."/>
            <person name="Stock S.P."/>
            <person name="Adams B.J."/>
            <person name="Sternberg P.W."/>
            <person name="Mortazavi A."/>
        </authorList>
    </citation>
    <scope>NUCLEOTIDE SEQUENCE [LARGE SCALE GENOMIC DNA]</scope>
    <source>
        <strain evidence="2 3">ALL</strain>
    </source>
</reference>
<dbReference type="Gene3D" id="3.30.1330.40">
    <property type="entry name" value="RutC-like"/>
    <property type="match status" value="1"/>
</dbReference>
<protein>
    <submittedName>
        <fullName evidence="2">Uncharacterized protein</fullName>
    </submittedName>
</protein>
<dbReference type="EMBL" id="AZBU02000005">
    <property type="protein sequence ID" value="TKR76847.1"/>
    <property type="molecule type" value="Genomic_DNA"/>
</dbReference>
<dbReference type="OrthoDB" id="309640at2759"/>
<dbReference type="GO" id="GO:0019239">
    <property type="term" value="F:deaminase activity"/>
    <property type="evidence" value="ECO:0007669"/>
    <property type="project" value="TreeGrafter"/>
</dbReference>
<dbReference type="SUPFAM" id="SSF55298">
    <property type="entry name" value="YjgF-like"/>
    <property type="match status" value="1"/>
</dbReference>
<dbReference type="CDD" id="cd00448">
    <property type="entry name" value="YjgF_YER057c_UK114_family"/>
    <property type="match status" value="1"/>
</dbReference>
<comment type="similarity">
    <text evidence="1">Belongs to the RutC family.</text>
</comment>
<gene>
    <name evidence="2" type="ORF">L596_017924</name>
</gene>
<dbReference type="InterPro" id="IPR006056">
    <property type="entry name" value="RidA"/>
</dbReference>
<dbReference type="AlphaFoldDB" id="A0A4U5N336"/>
<keyword evidence="3" id="KW-1185">Reference proteome</keyword>